<feature type="region of interest" description="Disordered" evidence="1">
    <location>
        <begin position="31"/>
        <end position="64"/>
    </location>
</feature>
<evidence type="ECO:0000256" key="1">
    <source>
        <dbReference type="SAM" id="MobiDB-lite"/>
    </source>
</evidence>
<evidence type="ECO:0000313" key="4">
    <source>
        <dbReference type="Proteomes" id="UP001202827"/>
    </source>
</evidence>
<feature type="compositionally biased region" description="Basic and acidic residues" evidence="1">
    <location>
        <begin position="48"/>
        <end position="62"/>
    </location>
</feature>
<reference evidence="3 4" key="1">
    <citation type="submission" date="2022-04" db="EMBL/GenBank/DDBJ databases">
        <title>Rhizobium coralii sp. nov., isolated from coral Turbinaria peltata.</title>
        <authorList>
            <person name="Sun H."/>
        </authorList>
    </citation>
    <scope>NUCLEOTIDE SEQUENCE [LARGE SCALE GENOMIC DNA]</scope>
    <source>
        <strain evidence="3 4">NTR19</strain>
    </source>
</reference>
<keyword evidence="2" id="KW-0732">Signal</keyword>
<gene>
    <name evidence="3" type="ORF">M0654_08455</name>
</gene>
<evidence type="ECO:0000313" key="3">
    <source>
        <dbReference type="EMBL" id="MCK8780014.1"/>
    </source>
</evidence>
<feature type="chain" id="PRO_5045287051" evidence="2">
    <location>
        <begin position="22"/>
        <end position="112"/>
    </location>
</feature>
<protein>
    <submittedName>
        <fullName evidence="3">Uncharacterized protein</fullName>
    </submittedName>
</protein>
<proteinExistence type="predicted"/>
<comment type="caution">
    <text evidence="3">The sequence shown here is derived from an EMBL/GenBank/DDBJ whole genome shotgun (WGS) entry which is preliminary data.</text>
</comment>
<feature type="compositionally biased region" description="Low complexity" evidence="1">
    <location>
        <begin position="31"/>
        <end position="40"/>
    </location>
</feature>
<accession>A0ABT0IQ57</accession>
<name>A0ABT0IQ57_9HYPH</name>
<feature type="signal peptide" evidence="2">
    <location>
        <begin position="1"/>
        <end position="21"/>
    </location>
</feature>
<organism evidence="3 4">
    <name type="scientific">Neorhizobium turbinariae</name>
    <dbReference type="NCBI Taxonomy" id="2937795"/>
    <lineage>
        <taxon>Bacteria</taxon>
        <taxon>Pseudomonadati</taxon>
        <taxon>Pseudomonadota</taxon>
        <taxon>Alphaproteobacteria</taxon>
        <taxon>Hyphomicrobiales</taxon>
        <taxon>Rhizobiaceae</taxon>
        <taxon>Rhizobium/Agrobacterium group</taxon>
        <taxon>Neorhizobium</taxon>
    </lineage>
</organism>
<evidence type="ECO:0000256" key="2">
    <source>
        <dbReference type="SAM" id="SignalP"/>
    </source>
</evidence>
<dbReference type="Proteomes" id="UP001202827">
    <property type="component" value="Unassembled WGS sequence"/>
</dbReference>
<keyword evidence="4" id="KW-1185">Reference proteome</keyword>
<dbReference type="RefSeq" id="WP_248682714.1">
    <property type="nucleotide sequence ID" value="NZ_JALPRY010000009.1"/>
</dbReference>
<dbReference type="EMBL" id="JALPRY010000009">
    <property type="protein sequence ID" value="MCK8780014.1"/>
    <property type="molecule type" value="Genomic_DNA"/>
</dbReference>
<sequence length="112" mass="12946">MYLRIVAAVAASALLSSPASGFDAGGFAMQQHQHQLMRQQSTPNNSKEQPRARRYSSQEKSLRGRLLQRKQRLRIEYEQRVRRDGRPSADRWLKKEATRLGREAGRAVRDLR</sequence>